<proteinExistence type="predicted"/>
<protein>
    <submittedName>
        <fullName evidence="1">Uncharacterized protein</fullName>
    </submittedName>
</protein>
<gene>
    <name evidence="1" type="ORF">UFOVP347_44</name>
</gene>
<organism evidence="1">
    <name type="scientific">uncultured Caudovirales phage</name>
    <dbReference type="NCBI Taxonomy" id="2100421"/>
    <lineage>
        <taxon>Viruses</taxon>
        <taxon>Duplodnaviria</taxon>
        <taxon>Heunggongvirae</taxon>
        <taxon>Uroviricota</taxon>
        <taxon>Caudoviricetes</taxon>
        <taxon>Peduoviridae</taxon>
        <taxon>Maltschvirus</taxon>
        <taxon>Maltschvirus maltsch</taxon>
    </lineage>
</organism>
<reference evidence="1" key="1">
    <citation type="submission" date="2020-04" db="EMBL/GenBank/DDBJ databases">
        <authorList>
            <person name="Chiriac C."/>
            <person name="Salcher M."/>
            <person name="Ghai R."/>
            <person name="Kavagutti S V."/>
        </authorList>
    </citation>
    <scope>NUCLEOTIDE SEQUENCE</scope>
</reference>
<sequence length="68" mass="7675">MFDPTTTVARLESEARTARREAHYLACSASCWRGREAGQRLDQARRLEARADRMEARARALSVNPGRA</sequence>
<evidence type="ECO:0000313" key="1">
    <source>
        <dbReference type="EMBL" id="CAB4139614.1"/>
    </source>
</evidence>
<dbReference type="EMBL" id="LR796356">
    <property type="protein sequence ID" value="CAB4139614.1"/>
    <property type="molecule type" value="Genomic_DNA"/>
</dbReference>
<accession>A0A6J5LYD2</accession>
<name>A0A6J5LYD2_9CAUD</name>